<dbReference type="RefSeq" id="WP_170167292.1">
    <property type="nucleotide sequence ID" value="NZ_BONA01000058.1"/>
</dbReference>
<comment type="caution">
    <text evidence="2">The sequence shown here is derived from an EMBL/GenBank/DDBJ whole genome shotgun (WGS) entry which is preliminary data.</text>
</comment>
<dbReference type="AlphaFoldDB" id="A0A316F6W8"/>
<reference evidence="2 3" key="1">
    <citation type="submission" date="2018-05" db="EMBL/GenBank/DDBJ databases">
        <title>Genomic Encyclopedia of Archaeal and Bacterial Type Strains, Phase II (KMG-II): from individual species to whole genera.</title>
        <authorList>
            <person name="Goeker M."/>
        </authorList>
    </citation>
    <scope>NUCLEOTIDE SEQUENCE [LARGE SCALE GENOMIC DNA]</scope>
    <source>
        <strain evidence="2 3">DSM 45184</strain>
    </source>
</reference>
<protein>
    <recommendedName>
        <fullName evidence="4">Glycine rich protein</fullName>
    </recommendedName>
</protein>
<dbReference type="Proteomes" id="UP000245697">
    <property type="component" value="Unassembled WGS sequence"/>
</dbReference>
<dbReference type="EMBL" id="QGGR01000015">
    <property type="protein sequence ID" value="PWK42153.1"/>
    <property type="molecule type" value="Genomic_DNA"/>
</dbReference>
<organism evidence="2 3">
    <name type="scientific">Actinoplanes xinjiangensis</name>
    <dbReference type="NCBI Taxonomy" id="512350"/>
    <lineage>
        <taxon>Bacteria</taxon>
        <taxon>Bacillati</taxon>
        <taxon>Actinomycetota</taxon>
        <taxon>Actinomycetes</taxon>
        <taxon>Micromonosporales</taxon>
        <taxon>Micromonosporaceae</taxon>
        <taxon>Actinoplanes</taxon>
    </lineage>
</organism>
<keyword evidence="1" id="KW-0732">Signal</keyword>
<gene>
    <name evidence="2" type="ORF">BC793_115245</name>
</gene>
<evidence type="ECO:0000313" key="3">
    <source>
        <dbReference type="Proteomes" id="UP000245697"/>
    </source>
</evidence>
<evidence type="ECO:0008006" key="4">
    <source>
        <dbReference type="Google" id="ProtNLM"/>
    </source>
</evidence>
<feature type="signal peptide" evidence="1">
    <location>
        <begin position="1"/>
        <end position="28"/>
    </location>
</feature>
<sequence>MNKTMRSVTMAGLGLLAGASVAAAPAMAGSTTTAVAKPENAAVQQYIPYGTAVVGYYGSRVGCQRAAVLGGSRGFWASSAYSCNTVSVVPAGVIGVRPGAYALAVDPDDCNWGAAGFQSFYTTQAFRFSGDSFLAYGPQWRAWVASPVGISPFGYRTGFNSWWRYGNRGHGWGNRWGHPGHWGHGGHGGGHGGGRGGWYGGGFGGGHGGGGGFGGGHGGGHGGGRGGGFGGGHGGGHGGGFGGGNGGGRGGAIGGAIAGGHGGGRGGAIAGVIAGGNGGGRGGAIAGVIAGGNGGGR</sequence>
<evidence type="ECO:0000313" key="2">
    <source>
        <dbReference type="EMBL" id="PWK42153.1"/>
    </source>
</evidence>
<keyword evidence="3" id="KW-1185">Reference proteome</keyword>
<accession>A0A316F6W8</accession>
<name>A0A316F6W8_9ACTN</name>
<feature type="chain" id="PRO_5016374833" description="Glycine rich protein" evidence="1">
    <location>
        <begin position="29"/>
        <end position="297"/>
    </location>
</feature>
<proteinExistence type="predicted"/>
<evidence type="ECO:0000256" key="1">
    <source>
        <dbReference type="SAM" id="SignalP"/>
    </source>
</evidence>